<protein>
    <submittedName>
        <fullName evidence="1">Uncharacterized protein</fullName>
    </submittedName>
</protein>
<dbReference type="InParanoid" id="A0A7C8J202"/>
<dbReference type="OrthoDB" id="3014608at2759"/>
<sequence>MRFSHISVVALSFHTSLGHPTSSSRQSLIPRLNTPGLYPSRVVGIQQVQTSSIQGTSKAAAEEEEENENEVDIAGTFDTPVALEGGDIKQDVIFQGSVGGFEVEFQAITARTLTVSENKTPAAAPAGFKALEPSSFKVNFAEGGGELTLGQIDFIFNITNEALSGVDLSTSRVGKLCTETNTFVVDDALGEVEFEQDENEIILKVTDLSGEFGIFVPQTAGTEEGDAIEEEDEKAGQIEVAGLFGSLNRVDANVFTNLNFPANAAGSLEVEYNGTSANTILVAPGLATAAPPAGHLFVDPLTFTITTETAPQAGDVLKVDYIFTAEMKAAIDASKGIPGKFDAATQQFVTTDLGEFEFEEEENEWSLTVTDLNGQWAFFVPETAVL</sequence>
<dbReference type="AlphaFoldDB" id="A0A7C8J202"/>
<keyword evidence="2" id="KW-1185">Reference proteome</keyword>
<name>A0A7C8J202_9PEZI</name>
<organism evidence="1 2">
    <name type="scientific">Xylaria multiplex</name>
    <dbReference type="NCBI Taxonomy" id="323545"/>
    <lineage>
        <taxon>Eukaryota</taxon>
        <taxon>Fungi</taxon>
        <taxon>Dikarya</taxon>
        <taxon>Ascomycota</taxon>
        <taxon>Pezizomycotina</taxon>
        <taxon>Sordariomycetes</taxon>
        <taxon>Xylariomycetidae</taxon>
        <taxon>Xylariales</taxon>
        <taxon>Xylariaceae</taxon>
        <taxon>Xylaria</taxon>
    </lineage>
</organism>
<reference evidence="1 2" key="1">
    <citation type="submission" date="2019-12" db="EMBL/GenBank/DDBJ databases">
        <title>Draft genome sequence of the ascomycete Xylaria multiplex DSM 110363.</title>
        <authorList>
            <person name="Buettner E."/>
            <person name="Kellner H."/>
        </authorList>
    </citation>
    <scope>NUCLEOTIDE SEQUENCE [LARGE SCALE GENOMIC DNA]</scope>
    <source>
        <strain evidence="1 2">DSM 110363</strain>
    </source>
</reference>
<gene>
    <name evidence="1" type="ORF">GQX73_g1612</name>
</gene>
<evidence type="ECO:0000313" key="1">
    <source>
        <dbReference type="EMBL" id="KAF2971982.1"/>
    </source>
</evidence>
<proteinExistence type="predicted"/>
<dbReference type="EMBL" id="WUBL01000009">
    <property type="protein sequence ID" value="KAF2971982.1"/>
    <property type="molecule type" value="Genomic_DNA"/>
</dbReference>
<dbReference type="Proteomes" id="UP000481858">
    <property type="component" value="Unassembled WGS sequence"/>
</dbReference>
<comment type="caution">
    <text evidence="1">The sequence shown here is derived from an EMBL/GenBank/DDBJ whole genome shotgun (WGS) entry which is preliminary data.</text>
</comment>
<accession>A0A7C8J202</accession>
<evidence type="ECO:0000313" key="2">
    <source>
        <dbReference type="Proteomes" id="UP000481858"/>
    </source>
</evidence>